<reference evidence="3" key="1">
    <citation type="submission" date="2017-06" db="EMBL/GenBank/DDBJ databases">
        <authorList>
            <person name="Varghese N."/>
            <person name="Submissions S."/>
        </authorList>
    </citation>
    <scope>NUCLEOTIDE SEQUENCE [LARGE SCALE GENOMIC DNA]</scope>
    <source>
        <strain evidence="3">ANC 5114</strain>
    </source>
</reference>
<dbReference type="EMBL" id="FZLN01000005">
    <property type="protein sequence ID" value="SNQ30110.1"/>
    <property type="molecule type" value="Genomic_DNA"/>
</dbReference>
<dbReference type="Gene3D" id="3.90.550.10">
    <property type="entry name" value="Spore Coat Polysaccharide Biosynthesis Protein SpsA, Chain A"/>
    <property type="match status" value="1"/>
</dbReference>
<feature type="domain" description="Glycosyltransferase 2-like" evidence="1">
    <location>
        <begin position="4"/>
        <end position="145"/>
    </location>
</feature>
<evidence type="ECO:0000313" key="3">
    <source>
        <dbReference type="Proteomes" id="UP000243463"/>
    </source>
</evidence>
<dbReference type="CDD" id="cd00761">
    <property type="entry name" value="Glyco_tranf_GTA_type"/>
    <property type="match status" value="1"/>
</dbReference>
<dbReference type="AlphaFoldDB" id="A0A217EIL6"/>
<organism evidence="2 3">
    <name type="scientific">Acinetobacter apis</name>
    <dbReference type="NCBI Taxonomy" id="1229165"/>
    <lineage>
        <taxon>Bacteria</taxon>
        <taxon>Pseudomonadati</taxon>
        <taxon>Pseudomonadota</taxon>
        <taxon>Gammaproteobacteria</taxon>
        <taxon>Moraxellales</taxon>
        <taxon>Moraxellaceae</taxon>
        <taxon>Acinetobacter</taxon>
    </lineage>
</organism>
<evidence type="ECO:0000313" key="2">
    <source>
        <dbReference type="EMBL" id="SNQ30110.1"/>
    </source>
</evidence>
<keyword evidence="2" id="KW-0808">Transferase</keyword>
<gene>
    <name evidence="2" type="ORF">SAMN05444584_2095</name>
</gene>
<dbReference type="Pfam" id="PF00535">
    <property type="entry name" value="Glycos_transf_2"/>
    <property type="match status" value="1"/>
</dbReference>
<dbReference type="PANTHER" id="PTHR22916">
    <property type="entry name" value="GLYCOSYLTRANSFERASE"/>
    <property type="match status" value="1"/>
</dbReference>
<dbReference type="OrthoDB" id="6813549at2"/>
<dbReference type="InterPro" id="IPR001173">
    <property type="entry name" value="Glyco_trans_2-like"/>
</dbReference>
<proteinExistence type="predicted"/>
<dbReference type="InterPro" id="IPR029044">
    <property type="entry name" value="Nucleotide-diphossugar_trans"/>
</dbReference>
<dbReference type="SUPFAM" id="SSF53448">
    <property type="entry name" value="Nucleotide-diphospho-sugar transferases"/>
    <property type="match status" value="1"/>
</dbReference>
<dbReference type="PANTHER" id="PTHR22916:SF3">
    <property type="entry name" value="UDP-GLCNAC:BETAGAL BETA-1,3-N-ACETYLGLUCOSAMINYLTRANSFERASE-LIKE PROTEIN 1"/>
    <property type="match status" value="1"/>
</dbReference>
<accession>A0A217EIL6</accession>
<dbReference type="Proteomes" id="UP000243463">
    <property type="component" value="Unassembled WGS sequence"/>
</dbReference>
<protein>
    <submittedName>
        <fullName evidence="2">Glycosyltransferase involved in cell wall bisynthesis</fullName>
    </submittedName>
</protein>
<evidence type="ECO:0000259" key="1">
    <source>
        <dbReference type="Pfam" id="PF00535"/>
    </source>
</evidence>
<dbReference type="GO" id="GO:0016758">
    <property type="term" value="F:hexosyltransferase activity"/>
    <property type="evidence" value="ECO:0007669"/>
    <property type="project" value="UniProtKB-ARBA"/>
</dbReference>
<dbReference type="RefSeq" id="WP_088824283.1">
    <property type="nucleotide sequence ID" value="NZ_FZLN01000005.1"/>
</dbReference>
<keyword evidence="3" id="KW-1185">Reference proteome</keyword>
<name>A0A217EIL6_9GAMM</name>
<sequence>MLLSLIIPVYRVEKYIQTCLNSVLSQLPAHGVEVIIVNDGTPDHSMAMAEALIADYPHLAEHIVCLHQDNQGLSAARNTGIEQARGQYLAFLDSDDTLKEDYIAQILKVLQQHPHLDLIQFRAERINDEGDTSPFLSALPYSGLKLLNSDILLDIFNRSAWFSWLRVYHKDLFATLRFPVGRNYEDAYTTPFLFLKSKSIYFIDDVLLQYRINHTGITATKSTKNIDDLGQGALHYLDYVEQYPLFTPTLMAISQSYINDSLRAEGYAKAQQRWDTLKQHIQQKKIQEDLILNRGNRLFYRFGLKFLLADRMLRQLGLKK</sequence>